<keyword evidence="5" id="KW-0677">Repeat</keyword>
<evidence type="ECO:0000256" key="5">
    <source>
        <dbReference type="ARBA" id="ARBA00022737"/>
    </source>
</evidence>
<evidence type="ECO:0000313" key="12">
    <source>
        <dbReference type="Proteomes" id="UP000027337"/>
    </source>
</evidence>
<dbReference type="CDD" id="cd03216">
    <property type="entry name" value="ABC_Carb_Monos_I"/>
    <property type="match status" value="1"/>
</dbReference>
<feature type="domain" description="ABC transporter" evidence="10">
    <location>
        <begin position="259"/>
        <end position="503"/>
    </location>
</feature>
<comment type="subcellular location">
    <subcellularLocation>
        <location evidence="1">Cell membrane</location>
        <topology evidence="1">Peripheral membrane protein</topology>
    </subcellularLocation>
</comment>
<accession>A0A061SRH1</accession>
<evidence type="ECO:0000256" key="3">
    <source>
        <dbReference type="ARBA" id="ARBA00022475"/>
    </source>
</evidence>
<evidence type="ECO:0000256" key="9">
    <source>
        <dbReference type="ARBA" id="ARBA00023136"/>
    </source>
</evidence>
<organism evidence="11 12">
    <name type="scientific">Sulfitobacter mediterraneus</name>
    <dbReference type="NCBI Taxonomy" id="83219"/>
    <lineage>
        <taxon>Bacteria</taxon>
        <taxon>Pseudomonadati</taxon>
        <taxon>Pseudomonadota</taxon>
        <taxon>Alphaproteobacteria</taxon>
        <taxon>Rhodobacterales</taxon>
        <taxon>Roseobacteraceae</taxon>
        <taxon>Sulfitobacter</taxon>
    </lineage>
</organism>
<dbReference type="GO" id="GO:0005524">
    <property type="term" value="F:ATP binding"/>
    <property type="evidence" value="ECO:0007669"/>
    <property type="project" value="UniProtKB-KW"/>
</dbReference>
<comment type="caution">
    <text evidence="11">The sequence shown here is derived from an EMBL/GenBank/DDBJ whole genome shotgun (WGS) entry which is preliminary data.</text>
</comment>
<reference evidence="11 12" key="1">
    <citation type="journal article" date="2014" name="Genome Announc.">
        <title>Draft Genome Sequences of Two Isolates of the Roseobacter Group, Sulfitobacter sp. Strains 3SOLIMAR09 and 1FIGIMAR09, from Harbors of Mallorca Island (Mediterranean Sea).</title>
        <authorList>
            <person name="Mas-Llado M."/>
            <person name="Pina-Villalonga J.M."/>
            <person name="Brunet-Galmes I."/>
            <person name="Nogales B."/>
            <person name="Bosch R."/>
        </authorList>
    </citation>
    <scope>NUCLEOTIDE SEQUENCE [LARGE SCALE GENOMIC DNA]</scope>
    <source>
        <strain evidence="11 12">1FIGIMAR09</strain>
    </source>
</reference>
<dbReference type="FunFam" id="3.40.50.300:FF:000127">
    <property type="entry name" value="Ribose import ATP-binding protein RbsA"/>
    <property type="match status" value="1"/>
</dbReference>
<keyword evidence="6" id="KW-0547">Nucleotide-binding</keyword>
<evidence type="ECO:0000256" key="7">
    <source>
        <dbReference type="ARBA" id="ARBA00022840"/>
    </source>
</evidence>
<dbReference type="GO" id="GO:0005886">
    <property type="term" value="C:plasma membrane"/>
    <property type="evidence" value="ECO:0007669"/>
    <property type="project" value="UniProtKB-SubCell"/>
</dbReference>
<dbReference type="PANTHER" id="PTHR43790:SF9">
    <property type="entry name" value="GALACTOFURANOSE TRANSPORTER ATP-BINDING PROTEIN YTFR"/>
    <property type="match status" value="1"/>
</dbReference>
<keyword evidence="2" id="KW-0813">Transport</keyword>
<dbReference type="Proteomes" id="UP000027337">
    <property type="component" value="Unassembled WGS sequence"/>
</dbReference>
<dbReference type="RefSeq" id="WP_037910871.1">
    <property type="nucleotide sequence ID" value="NZ_JEMU01000018.1"/>
</dbReference>
<dbReference type="PROSITE" id="PS50893">
    <property type="entry name" value="ABC_TRANSPORTER_2"/>
    <property type="match status" value="2"/>
</dbReference>
<dbReference type="Pfam" id="PF00005">
    <property type="entry name" value="ABC_tran"/>
    <property type="match status" value="2"/>
</dbReference>
<evidence type="ECO:0000256" key="1">
    <source>
        <dbReference type="ARBA" id="ARBA00004202"/>
    </source>
</evidence>
<keyword evidence="3" id="KW-1003">Cell membrane</keyword>
<dbReference type="InterPro" id="IPR027417">
    <property type="entry name" value="P-loop_NTPase"/>
</dbReference>
<evidence type="ECO:0000259" key="10">
    <source>
        <dbReference type="PROSITE" id="PS50893"/>
    </source>
</evidence>
<proteinExistence type="predicted"/>
<dbReference type="InterPro" id="IPR003593">
    <property type="entry name" value="AAA+_ATPase"/>
</dbReference>
<dbReference type="eggNOG" id="COG1129">
    <property type="taxonomic scope" value="Bacteria"/>
</dbReference>
<keyword evidence="7 11" id="KW-0067">ATP-binding</keyword>
<keyword evidence="4" id="KW-0762">Sugar transport</keyword>
<keyword evidence="9" id="KW-0472">Membrane</keyword>
<gene>
    <name evidence="11" type="ORF">PM02_17115</name>
</gene>
<dbReference type="SUPFAM" id="SSF52540">
    <property type="entry name" value="P-loop containing nucleoside triphosphate hydrolases"/>
    <property type="match status" value="2"/>
</dbReference>
<dbReference type="AlphaFoldDB" id="A0A061SRH1"/>
<keyword evidence="8" id="KW-1278">Translocase</keyword>
<evidence type="ECO:0000256" key="6">
    <source>
        <dbReference type="ARBA" id="ARBA00022741"/>
    </source>
</evidence>
<dbReference type="CDD" id="cd03215">
    <property type="entry name" value="ABC_Carb_Monos_II"/>
    <property type="match status" value="1"/>
</dbReference>
<keyword evidence="12" id="KW-1185">Reference proteome</keyword>
<dbReference type="PANTHER" id="PTHR43790">
    <property type="entry name" value="CARBOHYDRATE TRANSPORT ATP-BINDING PROTEIN MG119-RELATED"/>
    <property type="match status" value="1"/>
</dbReference>
<evidence type="ECO:0000256" key="8">
    <source>
        <dbReference type="ARBA" id="ARBA00022967"/>
    </source>
</evidence>
<dbReference type="GO" id="GO:0016887">
    <property type="term" value="F:ATP hydrolysis activity"/>
    <property type="evidence" value="ECO:0007669"/>
    <property type="project" value="InterPro"/>
</dbReference>
<evidence type="ECO:0000256" key="4">
    <source>
        <dbReference type="ARBA" id="ARBA00022597"/>
    </source>
</evidence>
<dbReference type="EMBL" id="JEMU01000018">
    <property type="protein sequence ID" value="KAJ01845.1"/>
    <property type="molecule type" value="Genomic_DNA"/>
</dbReference>
<dbReference type="STRING" id="83219.PM02_17115"/>
<dbReference type="PROSITE" id="PS00211">
    <property type="entry name" value="ABC_TRANSPORTER_1"/>
    <property type="match status" value="1"/>
</dbReference>
<dbReference type="Gene3D" id="3.40.50.300">
    <property type="entry name" value="P-loop containing nucleotide triphosphate hydrolases"/>
    <property type="match status" value="2"/>
</dbReference>
<evidence type="ECO:0000313" key="11">
    <source>
        <dbReference type="EMBL" id="KAJ01845.1"/>
    </source>
</evidence>
<feature type="domain" description="ABC transporter" evidence="10">
    <location>
        <begin position="7"/>
        <end position="242"/>
    </location>
</feature>
<protein>
    <submittedName>
        <fullName evidence="11">Sugar ABC transporter ATP-binding protein</fullName>
    </submittedName>
</protein>
<dbReference type="SMART" id="SM00382">
    <property type="entry name" value="AAA"/>
    <property type="match status" value="2"/>
</dbReference>
<evidence type="ECO:0000256" key="2">
    <source>
        <dbReference type="ARBA" id="ARBA00022448"/>
    </source>
</evidence>
<dbReference type="InterPro" id="IPR050107">
    <property type="entry name" value="ABC_carbohydrate_import_ATPase"/>
</dbReference>
<name>A0A061SRH1_9RHOB</name>
<dbReference type="InterPro" id="IPR017871">
    <property type="entry name" value="ABC_transporter-like_CS"/>
</dbReference>
<sequence>MVDTPVLKMTAIRKSFGDVPALTDAALTIRPGEVHALIGQNGAGKSTMIKILNGAYRKDAGEIELDGQAVRFSSPHEAQLGGISTIFQEVNLVHYRSVTENIVLGQEPKKFGMIDWPKAHRRAEEVLQRFGLNLDVRQPLHHCNIAVQQLIAIARAVSFDARLVIMDEPTSSLDSQEKQVLFRVIRDLSAQGVAVLYVSHHLEELFEVCDRVTVMRNGSMIATHEMSDVTKLGLVSEMIGRDANQIAESGATGFGKTHAGSQTVVLELQNLSNGTNVKDASLIVHQGEIVGLAGLLGAGRTETVAMIFCADHPAGGNMAFKEHRSFFREPAEAINAGIGYCTEDRKAEGIIPGLSIRENLTLAMIPRLAKRGVIPRMAEREMVADFIDKLSVKCAGMDQPIRELSGGNQQKVLLARWMATQPDLLILDEPTRGIDVGAKREIQTLIEGLSAAGLSVLMISSEFEELVEGANRVVVLQEGKAITTLTGGDLNEDSLLAAVAGEAEGAAL</sequence>
<dbReference type="InterPro" id="IPR003439">
    <property type="entry name" value="ABC_transporter-like_ATP-bd"/>
</dbReference>